<reference evidence="3 4" key="1">
    <citation type="submission" date="2016-06" db="EMBL/GenBank/DDBJ databases">
        <authorList>
            <person name="Kjaerup R.B."/>
            <person name="Dalgaard T.S."/>
            <person name="Juul-Madsen H.R."/>
        </authorList>
    </citation>
    <scope>NUCLEOTIDE SEQUENCE [LARGE SCALE GENOMIC DNA]</scope>
    <source>
        <strain evidence="3">3</strain>
    </source>
</reference>
<dbReference type="Pfam" id="PF02350">
    <property type="entry name" value="Epimerase_2"/>
    <property type="match status" value="1"/>
</dbReference>
<dbReference type="EC" id="5.1.3.14" evidence="3"/>
<proteinExistence type="inferred from homology"/>
<dbReference type="GO" id="GO:0008761">
    <property type="term" value="F:UDP-N-acetylglucosamine 2-epimerase activity"/>
    <property type="evidence" value="ECO:0007669"/>
    <property type="project" value="UniProtKB-EC"/>
</dbReference>
<accession>A0A1A8XUU5</accession>
<evidence type="ECO:0000259" key="2">
    <source>
        <dbReference type="Pfam" id="PF02350"/>
    </source>
</evidence>
<dbReference type="Gene3D" id="3.40.50.2000">
    <property type="entry name" value="Glycogen Phosphorylase B"/>
    <property type="match status" value="2"/>
</dbReference>
<keyword evidence="4" id="KW-1185">Reference proteome</keyword>
<sequence length="392" mass="42754">MSNELVWPADLGPVVCVVGARPNFMKMAPILRAFGGHRPAVPTLLVHTGQHYDNDMNDRLFVDLRLPHPDVNLEVGSGTHAVQTAEVMRRFEPVVDAHRPSCVLVVGDVNSTLACTLVCAKKGVPVVHVEAGLRSYDRAMPEEINRLLTDQIADRLYTTERSAHTNLAREGVAEERVRFVGNVMIDSLLSNREFAHSPAKSLQMAGIDPAVVDDPLGYGVVTLHRPSNVDRAQTLAPLLTVLREVADRLPLIFALHPRTRANIERFGLLELLAGSRIVLLPPQGYLEMLGLLAGARLVLSDSGGLQEETTALGVPCLTIRDNTERPITVEQGTNTMVGCDPQAIRKGVDEILGGTGKSGRIPELWDGYAAPRIAEDLCQWLLARHAQCQTPD</sequence>
<evidence type="ECO:0000313" key="3">
    <source>
        <dbReference type="EMBL" id="SBT08825.1"/>
    </source>
</evidence>
<gene>
    <name evidence="3" type="primary">wecB</name>
    <name evidence="3" type="ORF">ACCAA_640019</name>
</gene>
<feature type="domain" description="UDP-N-acetylglucosamine 2-epimerase" evidence="2">
    <location>
        <begin position="39"/>
        <end position="375"/>
    </location>
</feature>
<dbReference type="EMBL" id="FLQX01000143">
    <property type="protein sequence ID" value="SBT08825.1"/>
    <property type="molecule type" value="Genomic_DNA"/>
</dbReference>
<evidence type="ECO:0000313" key="4">
    <source>
        <dbReference type="Proteomes" id="UP000199169"/>
    </source>
</evidence>
<dbReference type="NCBIfam" id="TIGR00236">
    <property type="entry name" value="wecB"/>
    <property type="match status" value="1"/>
</dbReference>
<dbReference type="SUPFAM" id="SSF53756">
    <property type="entry name" value="UDP-Glycosyltransferase/glycogen phosphorylase"/>
    <property type="match status" value="1"/>
</dbReference>
<keyword evidence="1 3" id="KW-0413">Isomerase</keyword>
<dbReference type="PANTHER" id="PTHR43174:SF1">
    <property type="entry name" value="UDP-N-ACETYLGLUCOSAMINE 2-EPIMERASE"/>
    <property type="match status" value="1"/>
</dbReference>
<dbReference type="CDD" id="cd03786">
    <property type="entry name" value="GTB_UDP-GlcNAc_2-Epimerase"/>
    <property type="match status" value="1"/>
</dbReference>
<name>A0A1A8XUU5_9PROT</name>
<dbReference type="AlphaFoldDB" id="A0A1A8XUU5"/>
<evidence type="ECO:0000256" key="1">
    <source>
        <dbReference type="RuleBase" id="RU003513"/>
    </source>
</evidence>
<dbReference type="STRING" id="1860102.ACCAA_640019"/>
<dbReference type="Proteomes" id="UP000199169">
    <property type="component" value="Unassembled WGS sequence"/>
</dbReference>
<protein>
    <submittedName>
        <fullName evidence="3">UDP-N-acetylglucosamine 2-epimerase</fullName>
        <ecNumber evidence="3">5.1.3.14</ecNumber>
    </submittedName>
</protein>
<dbReference type="InterPro" id="IPR003331">
    <property type="entry name" value="UDP_GlcNAc_Epimerase_2_dom"/>
</dbReference>
<dbReference type="PANTHER" id="PTHR43174">
    <property type="entry name" value="UDP-N-ACETYLGLUCOSAMINE 2-EPIMERASE"/>
    <property type="match status" value="1"/>
</dbReference>
<organism evidence="3 4">
    <name type="scientific">Candidatus Accumulibacter aalborgensis</name>
    <dbReference type="NCBI Taxonomy" id="1860102"/>
    <lineage>
        <taxon>Bacteria</taxon>
        <taxon>Pseudomonadati</taxon>
        <taxon>Pseudomonadota</taxon>
        <taxon>Betaproteobacteria</taxon>
        <taxon>Candidatus Accumulibacter</taxon>
    </lineage>
</organism>
<dbReference type="InterPro" id="IPR029767">
    <property type="entry name" value="WecB-like"/>
</dbReference>
<comment type="similarity">
    <text evidence="1">Belongs to the UDP-N-acetylglucosamine 2-epimerase family.</text>
</comment>